<reference evidence="1 2" key="1">
    <citation type="journal article" date="2017" name="BMC Genomics">
        <title>Comparative genomic and phylogenomic analyses of the Bifidobacteriaceae family.</title>
        <authorList>
            <person name="Lugli G.A."/>
            <person name="Milani C."/>
            <person name="Turroni F."/>
            <person name="Duranti S."/>
            <person name="Mancabelli L."/>
            <person name="Mangifesta M."/>
            <person name="Ferrario C."/>
            <person name="Modesto M."/>
            <person name="Mattarelli P."/>
            <person name="Jiri K."/>
            <person name="van Sinderen D."/>
            <person name="Ventura M."/>
        </authorList>
    </citation>
    <scope>NUCLEOTIDE SEQUENCE [LARGE SCALE GENOMIC DNA]</scope>
    <source>
        <strain evidence="1 2">DSM 24742</strain>
    </source>
</reference>
<dbReference type="RefSeq" id="WP_143516369.1">
    <property type="nucleotide sequence ID" value="NZ_JBKZBR010000073.1"/>
</dbReference>
<comment type="caution">
    <text evidence="1">The sequence shown here is derived from an EMBL/GenBank/DDBJ whole genome shotgun (WGS) entry which is preliminary data.</text>
</comment>
<evidence type="ECO:0000313" key="2">
    <source>
        <dbReference type="Proteomes" id="UP000216725"/>
    </source>
</evidence>
<organism evidence="1 2">
    <name type="scientific">Pseudoscardovia radai</name>
    <dbReference type="NCBI Taxonomy" id="987066"/>
    <lineage>
        <taxon>Bacteria</taxon>
        <taxon>Bacillati</taxon>
        <taxon>Actinomycetota</taxon>
        <taxon>Actinomycetes</taxon>
        <taxon>Bifidobacteriales</taxon>
        <taxon>Bifidobacteriaceae</taxon>
        <taxon>Pseudoscardovia</taxon>
    </lineage>
</organism>
<accession>A0A261EWK4</accession>
<evidence type="ECO:0000313" key="1">
    <source>
        <dbReference type="EMBL" id="OZG51225.1"/>
    </source>
</evidence>
<gene>
    <name evidence="1" type="ORF">PSRA_1267</name>
</gene>
<proteinExistence type="predicted"/>
<dbReference type="Proteomes" id="UP000216725">
    <property type="component" value="Unassembled WGS sequence"/>
</dbReference>
<dbReference type="EMBL" id="MWWR01000010">
    <property type="protein sequence ID" value="OZG51225.1"/>
    <property type="molecule type" value="Genomic_DNA"/>
</dbReference>
<sequence length="166" mass="17807">MSRDDVAGKMAERGHTTWNRSTVRSVELGKRQIKLTEGAALDAILGTRLLGTAADMSGDGGAEFIRSEVRGVHAQLQDLQTAADAITQTRDDLDSLEYEDPDAAAPGVAKWIDENVTGQYVVNLAGRHIETEFVRWLYSVSPELAYAADASTAFIIGTAHGAASDE</sequence>
<protein>
    <submittedName>
        <fullName evidence="1">Uncharacterized protein</fullName>
    </submittedName>
</protein>
<name>A0A261EWK4_9BIFI</name>
<keyword evidence="2" id="KW-1185">Reference proteome</keyword>
<dbReference type="AlphaFoldDB" id="A0A261EWK4"/>